<gene>
    <name evidence="1" type="ORF">MNBD_GAMMA08-3054</name>
</gene>
<sequence>MFRYHRLSWALIVFMLLSIASCFSGNKDGTINLLSIAVKNSELINHDKLNKELLNITRKLQDTENLPLIFSMLWRTQNAQHSVLSISKTNSEPQGVINVTLILDNIPDDDSVSGYRYDIKIKEVSDLVIEIIQAKKSWRCWEDRGHRNFGVSPCT</sequence>
<dbReference type="EMBL" id="UOFH01000160">
    <property type="protein sequence ID" value="VAW60748.1"/>
    <property type="molecule type" value="Genomic_DNA"/>
</dbReference>
<evidence type="ECO:0000313" key="1">
    <source>
        <dbReference type="EMBL" id="VAW60748.1"/>
    </source>
</evidence>
<dbReference type="AlphaFoldDB" id="A0A3B0WXJ7"/>
<protein>
    <recommendedName>
        <fullName evidence="2">Lipoprotein</fullName>
    </recommendedName>
</protein>
<accession>A0A3B0WXJ7</accession>
<evidence type="ECO:0008006" key="2">
    <source>
        <dbReference type="Google" id="ProtNLM"/>
    </source>
</evidence>
<dbReference type="PROSITE" id="PS51257">
    <property type="entry name" value="PROKAR_LIPOPROTEIN"/>
    <property type="match status" value="1"/>
</dbReference>
<proteinExistence type="predicted"/>
<reference evidence="1" key="1">
    <citation type="submission" date="2018-06" db="EMBL/GenBank/DDBJ databases">
        <authorList>
            <person name="Zhirakovskaya E."/>
        </authorList>
    </citation>
    <scope>NUCLEOTIDE SEQUENCE</scope>
</reference>
<name>A0A3B0WXJ7_9ZZZZ</name>
<organism evidence="1">
    <name type="scientific">hydrothermal vent metagenome</name>
    <dbReference type="NCBI Taxonomy" id="652676"/>
    <lineage>
        <taxon>unclassified sequences</taxon>
        <taxon>metagenomes</taxon>
        <taxon>ecological metagenomes</taxon>
    </lineage>
</organism>